<dbReference type="RefSeq" id="WP_068465183.1">
    <property type="nucleotide sequence ID" value="NZ_LMTR01000094.1"/>
</dbReference>
<dbReference type="PATRIC" id="fig|121290.4.peg.1834"/>
<reference evidence="2 3" key="1">
    <citation type="submission" date="2015-10" db="EMBL/GenBank/DDBJ databases">
        <title>Transcriptomic analysis of a linuron degrading triple-species bacterial consortium.</title>
        <authorList>
            <person name="Albers P."/>
        </authorList>
    </citation>
    <scope>NUCLEOTIDE SEQUENCE [LARGE SCALE GENOMIC DNA]</scope>
    <source>
        <strain evidence="2 3">WDL6</strain>
    </source>
</reference>
<keyword evidence="1" id="KW-0812">Transmembrane</keyword>
<sequence>MPEILIYLLIAVFSSVATALLIAARRPDEFYAARSMAIAAPASHLHGLISNLQQMNRWNPYALSETRGTGHYSGPDAGPGATYHFAGNNGTGALSVTDSAPDKIGMRLRMTKPMSVDNRVEFTLRPAPADNVTEVTWAMSGKQSLVGKIFSLFVDCDRMLARDFDRGLTDLKAIAEAA</sequence>
<evidence type="ECO:0008006" key="4">
    <source>
        <dbReference type="Google" id="ProtNLM"/>
    </source>
</evidence>
<keyword evidence="3" id="KW-1185">Reference proteome</keyword>
<accession>A0A120CT76</accession>
<proteinExistence type="predicted"/>
<protein>
    <recommendedName>
        <fullName evidence="4">Polyketide cyclase</fullName>
    </recommendedName>
</protein>
<evidence type="ECO:0000313" key="2">
    <source>
        <dbReference type="EMBL" id="KWT64210.1"/>
    </source>
</evidence>
<dbReference type="CDD" id="cd07818">
    <property type="entry name" value="SRPBCC_1"/>
    <property type="match status" value="1"/>
</dbReference>
<dbReference type="InterPro" id="IPR023393">
    <property type="entry name" value="START-like_dom_sf"/>
</dbReference>
<dbReference type="AlphaFoldDB" id="A0A120CT76"/>
<gene>
    <name evidence="2" type="ORF">APY04_3474</name>
</gene>
<evidence type="ECO:0000256" key="1">
    <source>
        <dbReference type="SAM" id="Phobius"/>
    </source>
</evidence>
<organism evidence="2 3">
    <name type="scientific">Hyphomicrobium sulfonivorans</name>
    <dbReference type="NCBI Taxonomy" id="121290"/>
    <lineage>
        <taxon>Bacteria</taxon>
        <taxon>Pseudomonadati</taxon>
        <taxon>Pseudomonadota</taxon>
        <taxon>Alphaproteobacteria</taxon>
        <taxon>Hyphomicrobiales</taxon>
        <taxon>Hyphomicrobiaceae</taxon>
        <taxon>Hyphomicrobium</taxon>
    </lineage>
</organism>
<dbReference type="EMBL" id="LMTR01000094">
    <property type="protein sequence ID" value="KWT64210.1"/>
    <property type="molecule type" value="Genomic_DNA"/>
</dbReference>
<keyword evidence="1" id="KW-0472">Membrane</keyword>
<dbReference type="SUPFAM" id="SSF55961">
    <property type="entry name" value="Bet v1-like"/>
    <property type="match status" value="1"/>
</dbReference>
<dbReference type="Pfam" id="PF10604">
    <property type="entry name" value="Polyketide_cyc2"/>
    <property type="match status" value="1"/>
</dbReference>
<dbReference type="STRING" id="121290.APY04_3474"/>
<dbReference type="Gene3D" id="3.30.530.20">
    <property type="match status" value="1"/>
</dbReference>
<dbReference type="Proteomes" id="UP000059074">
    <property type="component" value="Unassembled WGS sequence"/>
</dbReference>
<evidence type="ECO:0000313" key="3">
    <source>
        <dbReference type="Proteomes" id="UP000059074"/>
    </source>
</evidence>
<feature type="transmembrane region" description="Helical" evidence="1">
    <location>
        <begin position="6"/>
        <end position="24"/>
    </location>
</feature>
<name>A0A120CT76_HYPSL</name>
<dbReference type="InterPro" id="IPR019587">
    <property type="entry name" value="Polyketide_cyclase/dehydratase"/>
</dbReference>
<keyword evidence="1" id="KW-1133">Transmembrane helix</keyword>
<comment type="caution">
    <text evidence="2">The sequence shown here is derived from an EMBL/GenBank/DDBJ whole genome shotgun (WGS) entry which is preliminary data.</text>
</comment>